<accession>A0A1F7VHW2</accession>
<name>A0A1F7VHW2_9BACT</name>
<evidence type="ECO:0000313" key="1">
    <source>
        <dbReference type="EMBL" id="OGL90031.1"/>
    </source>
</evidence>
<reference evidence="1 2" key="1">
    <citation type="journal article" date="2016" name="Nat. Commun.">
        <title>Thousands of microbial genomes shed light on interconnected biogeochemical processes in an aquifer system.</title>
        <authorList>
            <person name="Anantharaman K."/>
            <person name="Brown C.T."/>
            <person name="Hug L.A."/>
            <person name="Sharon I."/>
            <person name="Castelle C.J."/>
            <person name="Probst A.J."/>
            <person name="Thomas B.C."/>
            <person name="Singh A."/>
            <person name="Wilkins M.J."/>
            <person name="Karaoz U."/>
            <person name="Brodie E.L."/>
            <person name="Williams K.H."/>
            <person name="Hubbard S.S."/>
            <person name="Banfield J.F."/>
        </authorList>
    </citation>
    <scope>NUCLEOTIDE SEQUENCE [LARGE SCALE GENOMIC DNA]</scope>
</reference>
<organism evidence="1 2">
    <name type="scientific">Candidatus Uhrbacteria bacterium RIFCSPLOWO2_02_FULL_53_10</name>
    <dbReference type="NCBI Taxonomy" id="1802411"/>
    <lineage>
        <taxon>Bacteria</taxon>
        <taxon>Candidatus Uhriibacteriota</taxon>
    </lineage>
</organism>
<proteinExistence type="predicted"/>
<comment type="caution">
    <text evidence="1">The sequence shown here is derived from an EMBL/GenBank/DDBJ whole genome shotgun (WGS) entry which is preliminary data.</text>
</comment>
<dbReference type="AlphaFoldDB" id="A0A1F7VHW2"/>
<evidence type="ECO:0000313" key="2">
    <source>
        <dbReference type="Proteomes" id="UP000177574"/>
    </source>
</evidence>
<sequence length="393" mass="43092">MPKKSRQTEEKEPRARMTALPSARLYRRIAILFLVLTAAMLAVVLYLATVRADIRIETLEEEVQTEFFVSVQSEPQANTDVPGEIVSETVERSNVFEVNGEGEEIPAKAHGIVTLHNESATDQPLVEKTRLLSESGVLFRIVEAVTGPSGGTVQVEARADEPGAQGEIEPTRFLIPGLNAAKQQVIYATSEQAMVGGTERRAIVTEAMLDEAHIALLKEIEIGVDVQWRAGLSQALDGVLILQETLEKRTDTDPGSEVGSFTVTTIVKNTGVYFDRARLLRIAEAKLQEHVPEGHVLREARLEDMAVTIDAADVSSKTARLHVSVGGTAVLKATSQVLDRENLMGLSVGDAELYLESQPTIQNASIELSPFWVRRIPRLRDHIYIEIVDGAQD</sequence>
<dbReference type="EMBL" id="MGET01000014">
    <property type="protein sequence ID" value="OGL90031.1"/>
    <property type="molecule type" value="Genomic_DNA"/>
</dbReference>
<dbReference type="Proteomes" id="UP000177574">
    <property type="component" value="Unassembled WGS sequence"/>
</dbReference>
<protein>
    <recommendedName>
        <fullName evidence="3">Baseplate protein J-like domain-containing protein</fullName>
    </recommendedName>
</protein>
<gene>
    <name evidence="1" type="ORF">A3I45_00515</name>
</gene>
<evidence type="ECO:0008006" key="3">
    <source>
        <dbReference type="Google" id="ProtNLM"/>
    </source>
</evidence>